<dbReference type="PANTHER" id="PTHR36438">
    <property type="entry name" value="IRON-SULFUR CLUSTER REPAIR PROTEIN YTFE"/>
    <property type="match status" value="1"/>
</dbReference>
<dbReference type="AlphaFoldDB" id="A0A0F9NL79"/>
<evidence type="ECO:0000256" key="1">
    <source>
        <dbReference type="ARBA" id="ARBA00004496"/>
    </source>
</evidence>
<keyword evidence="4" id="KW-0408">Iron</keyword>
<evidence type="ECO:0000259" key="5">
    <source>
        <dbReference type="Pfam" id="PF01814"/>
    </source>
</evidence>
<evidence type="ECO:0000256" key="4">
    <source>
        <dbReference type="ARBA" id="ARBA00023004"/>
    </source>
</evidence>
<dbReference type="Gene3D" id="1.20.120.520">
    <property type="entry name" value="nmb1532 protein domain like"/>
    <property type="match status" value="1"/>
</dbReference>
<gene>
    <name evidence="6" type="ORF">LCGC14_1323300</name>
</gene>
<name>A0A0F9NL79_9ZZZZ</name>
<organism evidence="6">
    <name type="scientific">marine sediment metagenome</name>
    <dbReference type="NCBI Taxonomy" id="412755"/>
    <lineage>
        <taxon>unclassified sequences</taxon>
        <taxon>metagenomes</taxon>
        <taxon>ecological metagenomes</taxon>
    </lineage>
</organism>
<dbReference type="Pfam" id="PF01814">
    <property type="entry name" value="Hemerythrin"/>
    <property type="match status" value="1"/>
</dbReference>
<accession>A0A0F9NL79</accession>
<dbReference type="PANTHER" id="PTHR36438:SF1">
    <property type="entry name" value="IRON-SULFUR CLUSTER REPAIR PROTEIN YTFE"/>
    <property type="match status" value="1"/>
</dbReference>
<evidence type="ECO:0000256" key="3">
    <source>
        <dbReference type="ARBA" id="ARBA00022723"/>
    </source>
</evidence>
<feature type="domain" description="Hemerythrin-like" evidence="5">
    <location>
        <begin position="93"/>
        <end position="160"/>
    </location>
</feature>
<dbReference type="GO" id="GO:0005737">
    <property type="term" value="C:cytoplasm"/>
    <property type="evidence" value="ECO:0007669"/>
    <property type="project" value="UniProtKB-SubCell"/>
</dbReference>
<comment type="caution">
    <text evidence="6">The sequence shown here is derived from an EMBL/GenBank/DDBJ whole genome shotgun (WGS) entry which is preliminary data.</text>
</comment>
<reference evidence="6" key="1">
    <citation type="journal article" date="2015" name="Nature">
        <title>Complex archaea that bridge the gap between prokaryotes and eukaryotes.</title>
        <authorList>
            <person name="Spang A."/>
            <person name="Saw J.H."/>
            <person name="Jorgensen S.L."/>
            <person name="Zaremba-Niedzwiedzka K."/>
            <person name="Martijn J."/>
            <person name="Lind A.E."/>
            <person name="van Eijk R."/>
            <person name="Schleper C."/>
            <person name="Guy L."/>
            <person name="Ettema T.J."/>
        </authorList>
    </citation>
    <scope>NUCLEOTIDE SEQUENCE</scope>
</reference>
<dbReference type="EMBL" id="LAZR01007920">
    <property type="protein sequence ID" value="KKM82072.1"/>
    <property type="molecule type" value="Genomic_DNA"/>
</dbReference>
<sequence>MATAEARMMSRFQENLTVQDAVRQYPHGASVLRWLGIAPDDTCTLAEAASREHMPVELLTAALNKTASATELTHQIDDSRLQTTLQGVIIEYVVERYHGSLRSELARLDELLNRAIETRDHGEGSKLVALRTIFRAFKTNIEEHLAIEEQILFPRLRQSAQYVGSQGTTTEARWGSSPVTAISEMEREHEMLEWGLKEMRGVTGGYALPHDSSDVLIALYEGLLKLEPDLLEHAHLENDLLWPARVTEKVPSYITASTDTSTPTVDEEERICPRTNQPCEEGSTVACSRFWDCVRETMEQRWAKVADGNKDG</sequence>
<dbReference type="InterPro" id="IPR012312">
    <property type="entry name" value="Hemerythrin-like"/>
</dbReference>
<dbReference type="GO" id="GO:0046872">
    <property type="term" value="F:metal ion binding"/>
    <property type="evidence" value="ECO:0007669"/>
    <property type="project" value="UniProtKB-KW"/>
</dbReference>
<keyword evidence="3" id="KW-0479">Metal-binding</keyword>
<keyword evidence="2" id="KW-0963">Cytoplasm</keyword>
<dbReference type="InterPro" id="IPR019903">
    <property type="entry name" value="RIC_family"/>
</dbReference>
<dbReference type="CDD" id="cd12108">
    <property type="entry name" value="Hr-like"/>
    <property type="match status" value="1"/>
</dbReference>
<protein>
    <recommendedName>
        <fullName evidence="5">Hemerythrin-like domain-containing protein</fullName>
    </recommendedName>
</protein>
<evidence type="ECO:0000256" key="2">
    <source>
        <dbReference type="ARBA" id="ARBA00022490"/>
    </source>
</evidence>
<evidence type="ECO:0000313" key="6">
    <source>
        <dbReference type="EMBL" id="KKM82072.1"/>
    </source>
</evidence>
<comment type="subcellular location">
    <subcellularLocation>
        <location evidence="1">Cytoplasm</location>
    </subcellularLocation>
</comment>
<proteinExistence type="predicted"/>